<sequence>MYKLTSLLTMLSFLLITVASAQTQGDTLFLQTTKHAGYGLYEGGHWSRHLYDIPEGDELRRVIPEGLSDLKVGREDIDLKVYQYQRLVDDQPEYLPEFLTINYPSRIDTANLPSPAQNTVEIILGRRDGQEVFIVDENGNRDYRDDAIRPLIDMQTAMETTQPSKCHFSIYNGNAIVRDSGWIYVGLGNEEKIRVSVAQHLQASLEIDGQDYTLQAVSWIPSIGFCFDSPKISITAQNGITKDSLLFSDQFELGEYLKLGKDYYQFAGMANDGSAITLIREEDVSDKIGTQPGFIAPEFSAVTTAGDSIELADYRAQYLLLVNITACWSEKMSYEHYKELWEDHHEKIAMVAIDESPNALAVNIQDLDLAGKFVIGKEHPSVKRNYREDFCSRVCFLIDPSGQIVDRFEIGDWRQALATHFE</sequence>
<dbReference type="InterPro" id="IPR036249">
    <property type="entry name" value="Thioredoxin-like_sf"/>
</dbReference>
<dbReference type="RefSeq" id="WP_099151692.1">
    <property type="nucleotide sequence ID" value="NZ_PDUD01000023.1"/>
</dbReference>
<evidence type="ECO:0000313" key="3">
    <source>
        <dbReference type="Proteomes" id="UP000223913"/>
    </source>
</evidence>
<gene>
    <name evidence="2" type="ORF">CRP01_19185</name>
</gene>
<feature type="chain" id="PRO_5012609852" description="Thioredoxin domain-containing protein" evidence="1">
    <location>
        <begin position="22"/>
        <end position="422"/>
    </location>
</feature>
<dbReference type="OrthoDB" id="1403608at2"/>
<organism evidence="2 3">
    <name type="scientific">Flavilitoribacter nigricans (strain ATCC 23147 / DSM 23189 / NBRC 102662 / NCIMB 1420 / SS-2)</name>
    <name type="common">Lewinella nigricans</name>
    <dbReference type="NCBI Taxonomy" id="1122177"/>
    <lineage>
        <taxon>Bacteria</taxon>
        <taxon>Pseudomonadati</taxon>
        <taxon>Bacteroidota</taxon>
        <taxon>Saprospiria</taxon>
        <taxon>Saprospirales</taxon>
        <taxon>Lewinellaceae</taxon>
        <taxon>Flavilitoribacter</taxon>
    </lineage>
</organism>
<dbReference type="Gene3D" id="3.40.30.10">
    <property type="entry name" value="Glutaredoxin"/>
    <property type="match status" value="1"/>
</dbReference>
<dbReference type="EMBL" id="PDUD01000023">
    <property type="protein sequence ID" value="PHN05145.1"/>
    <property type="molecule type" value="Genomic_DNA"/>
</dbReference>
<evidence type="ECO:0008006" key="4">
    <source>
        <dbReference type="Google" id="ProtNLM"/>
    </source>
</evidence>
<dbReference type="Proteomes" id="UP000223913">
    <property type="component" value="Unassembled WGS sequence"/>
</dbReference>
<accession>A0A2D0N9I5</accession>
<comment type="caution">
    <text evidence="2">The sequence shown here is derived from an EMBL/GenBank/DDBJ whole genome shotgun (WGS) entry which is preliminary data.</text>
</comment>
<evidence type="ECO:0000313" key="2">
    <source>
        <dbReference type="EMBL" id="PHN05145.1"/>
    </source>
</evidence>
<dbReference type="SUPFAM" id="SSF52833">
    <property type="entry name" value="Thioredoxin-like"/>
    <property type="match status" value="1"/>
</dbReference>
<dbReference type="AlphaFoldDB" id="A0A2D0N9I5"/>
<protein>
    <recommendedName>
        <fullName evidence="4">Thioredoxin domain-containing protein</fullName>
    </recommendedName>
</protein>
<feature type="signal peptide" evidence="1">
    <location>
        <begin position="1"/>
        <end position="21"/>
    </location>
</feature>
<keyword evidence="1" id="KW-0732">Signal</keyword>
<name>A0A2D0N9I5_FLAN2</name>
<proteinExistence type="predicted"/>
<evidence type="ECO:0000256" key="1">
    <source>
        <dbReference type="SAM" id="SignalP"/>
    </source>
</evidence>
<keyword evidence="3" id="KW-1185">Reference proteome</keyword>
<reference evidence="2 3" key="1">
    <citation type="submission" date="2017-10" db="EMBL/GenBank/DDBJ databases">
        <title>The draft genome sequence of Lewinella nigricans NBRC 102662.</title>
        <authorList>
            <person name="Wang K."/>
        </authorList>
    </citation>
    <scope>NUCLEOTIDE SEQUENCE [LARGE SCALE GENOMIC DNA]</scope>
    <source>
        <strain evidence="2 3">NBRC 102662</strain>
    </source>
</reference>